<feature type="transmembrane region" description="Helical" evidence="1">
    <location>
        <begin position="249"/>
        <end position="265"/>
    </location>
</feature>
<keyword evidence="1" id="KW-1133">Transmembrane helix</keyword>
<comment type="caution">
    <text evidence="2">The sequence shown here is derived from an EMBL/GenBank/DDBJ whole genome shotgun (WGS) entry which is preliminary data.</text>
</comment>
<keyword evidence="1" id="KW-0472">Membrane</keyword>
<sequence>MTLLKKLDENILKWLLIFFVFFIPLYPKFPFKIVNYTYVAIRLDDFFIALITGVFILQLLRNKIKLKDLHFLKPVLIFWGVIFLSLVSGLYITHTIDFPLVGFFNAFRRIEYMIVFFIAMSAIRTAKDFKFLMYALVVSLCFVDIYGIGQRFFGFPAIQTMNPEYALGKILYLTPEARISSTFAGHYDLAAYLVFLLPLLWGMFFYARQVILLLLAVLSMLILTLTASRTSSIAYLISNSIFLLYFRKIRYFILIILLTIGFTYIDTDLLNRWLKTIQIKQILLNEQTGERIVVQNITSDELPAGTAFVKIKKDEDTTASSLLKEELRIKASLSGTLEATEEAQYQTVSAVATDISIATRFQASWPRAIQAFQKNPLLGSGPSSITESSDGDYFRWLGETGILGFSFFIYIIIMILKRLYDFKNKLASSAQMLVYGVIFGTIGLFINALLIDVFEASKVAYIFWFTLGIFVGLIYLNKNELKRV</sequence>
<feature type="transmembrane region" description="Helical" evidence="1">
    <location>
        <begin position="432"/>
        <end position="453"/>
    </location>
</feature>
<evidence type="ECO:0000313" key="2">
    <source>
        <dbReference type="EMBL" id="OGK22864.1"/>
    </source>
</evidence>
<reference evidence="2 3" key="1">
    <citation type="journal article" date="2016" name="Nat. Commun.">
        <title>Thousands of microbial genomes shed light on interconnected biogeochemical processes in an aquifer system.</title>
        <authorList>
            <person name="Anantharaman K."/>
            <person name="Brown C.T."/>
            <person name="Hug L.A."/>
            <person name="Sharon I."/>
            <person name="Castelle C.J."/>
            <person name="Probst A.J."/>
            <person name="Thomas B.C."/>
            <person name="Singh A."/>
            <person name="Wilkins M.J."/>
            <person name="Karaoz U."/>
            <person name="Brodie E.L."/>
            <person name="Williams K.H."/>
            <person name="Hubbard S.S."/>
            <person name="Banfield J.F."/>
        </authorList>
    </citation>
    <scope>NUCLEOTIDE SEQUENCE [LARGE SCALE GENOMIC DNA]</scope>
</reference>
<feature type="transmembrane region" description="Helical" evidence="1">
    <location>
        <begin position="186"/>
        <end position="204"/>
    </location>
</feature>
<feature type="transmembrane region" description="Helical" evidence="1">
    <location>
        <begin position="459"/>
        <end position="476"/>
    </location>
</feature>
<feature type="transmembrane region" description="Helical" evidence="1">
    <location>
        <begin position="131"/>
        <end position="149"/>
    </location>
</feature>
<dbReference type="PANTHER" id="PTHR37422:SF13">
    <property type="entry name" value="LIPOPOLYSACCHARIDE BIOSYNTHESIS PROTEIN PA4999-RELATED"/>
    <property type="match status" value="1"/>
</dbReference>
<feature type="transmembrane region" description="Helical" evidence="1">
    <location>
        <begin position="12"/>
        <end position="29"/>
    </location>
</feature>
<feature type="transmembrane region" description="Helical" evidence="1">
    <location>
        <begin position="210"/>
        <end position="228"/>
    </location>
</feature>
<evidence type="ECO:0000256" key="1">
    <source>
        <dbReference type="SAM" id="Phobius"/>
    </source>
</evidence>
<feature type="transmembrane region" description="Helical" evidence="1">
    <location>
        <begin position="98"/>
        <end position="119"/>
    </location>
</feature>
<dbReference type="PANTHER" id="PTHR37422">
    <property type="entry name" value="TEICHURONIC ACID BIOSYNTHESIS PROTEIN TUAE"/>
    <property type="match status" value="1"/>
</dbReference>
<feature type="transmembrane region" description="Helical" evidence="1">
    <location>
        <begin position="71"/>
        <end position="92"/>
    </location>
</feature>
<protein>
    <submittedName>
        <fullName evidence="2">Uncharacterized protein</fullName>
    </submittedName>
</protein>
<dbReference type="Proteomes" id="UP000177159">
    <property type="component" value="Unassembled WGS sequence"/>
</dbReference>
<organism evidence="2 3">
    <name type="scientific">Candidatus Roizmanbacteria bacterium RIFCSPHIGHO2_02_FULL_37_24</name>
    <dbReference type="NCBI Taxonomy" id="1802037"/>
    <lineage>
        <taxon>Bacteria</taxon>
        <taxon>Candidatus Roizmaniibacteriota</taxon>
    </lineage>
</organism>
<name>A0A1F7GVN9_9BACT</name>
<dbReference type="InterPro" id="IPR051533">
    <property type="entry name" value="WaaL-like"/>
</dbReference>
<accession>A0A1F7GVN9</accession>
<keyword evidence="1" id="KW-0812">Transmembrane</keyword>
<dbReference type="EMBL" id="MFZM01000031">
    <property type="protein sequence ID" value="OGK22864.1"/>
    <property type="molecule type" value="Genomic_DNA"/>
</dbReference>
<proteinExistence type="predicted"/>
<feature type="transmembrane region" description="Helical" evidence="1">
    <location>
        <begin position="35"/>
        <end position="59"/>
    </location>
</feature>
<dbReference type="AlphaFoldDB" id="A0A1F7GVN9"/>
<feature type="transmembrane region" description="Helical" evidence="1">
    <location>
        <begin position="402"/>
        <end position="420"/>
    </location>
</feature>
<gene>
    <name evidence="2" type="ORF">A3C24_04990</name>
</gene>
<evidence type="ECO:0000313" key="3">
    <source>
        <dbReference type="Proteomes" id="UP000177159"/>
    </source>
</evidence>